<dbReference type="PRINTS" id="PR00099">
    <property type="entry name" value="CPSGATASE"/>
</dbReference>
<dbReference type="InterPro" id="IPR050472">
    <property type="entry name" value="Anth_synth/Amidotransfase"/>
</dbReference>
<dbReference type="CDD" id="cd01743">
    <property type="entry name" value="GATase1_Anthranilate_Synthase"/>
    <property type="match status" value="1"/>
</dbReference>
<organism evidence="3 4">
    <name type="scientific">Fibrella aestuarina BUZ 2</name>
    <dbReference type="NCBI Taxonomy" id="1166018"/>
    <lineage>
        <taxon>Bacteria</taxon>
        <taxon>Pseudomonadati</taxon>
        <taxon>Bacteroidota</taxon>
        <taxon>Cytophagia</taxon>
        <taxon>Cytophagales</taxon>
        <taxon>Spirosomataceae</taxon>
        <taxon>Fibrella</taxon>
    </lineage>
</organism>
<evidence type="ECO:0000313" key="4">
    <source>
        <dbReference type="Proteomes" id="UP000011058"/>
    </source>
</evidence>
<feature type="domain" description="Glutamine amidotransferase" evidence="2">
    <location>
        <begin position="4"/>
        <end position="184"/>
    </location>
</feature>
<dbReference type="eggNOG" id="COG0512">
    <property type="taxonomic scope" value="Bacteria"/>
</dbReference>
<dbReference type="GO" id="GO:0005829">
    <property type="term" value="C:cytosol"/>
    <property type="evidence" value="ECO:0007669"/>
    <property type="project" value="TreeGrafter"/>
</dbReference>
<dbReference type="Gene3D" id="3.40.50.880">
    <property type="match status" value="1"/>
</dbReference>
<proteinExistence type="predicted"/>
<evidence type="ECO:0000259" key="2">
    <source>
        <dbReference type="Pfam" id="PF00117"/>
    </source>
</evidence>
<dbReference type="SUPFAM" id="SSF52317">
    <property type="entry name" value="Class I glutamine amidotransferase-like"/>
    <property type="match status" value="1"/>
</dbReference>
<dbReference type="MEROPS" id="C26.959"/>
<dbReference type="NCBIfam" id="TIGR00566">
    <property type="entry name" value="trpG_papA"/>
    <property type="match status" value="1"/>
</dbReference>
<dbReference type="EC" id="4.1.3.27" evidence="3"/>
<dbReference type="RefSeq" id="WP_015332217.1">
    <property type="nucleotide sequence ID" value="NC_020054.1"/>
</dbReference>
<evidence type="ECO:0000313" key="3">
    <source>
        <dbReference type="EMBL" id="CCH01118.1"/>
    </source>
</evidence>
<dbReference type="PRINTS" id="PR00097">
    <property type="entry name" value="ANTSNTHASEII"/>
</dbReference>
<dbReference type="InterPro" id="IPR029062">
    <property type="entry name" value="Class_I_gatase-like"/>
</dbReference>
<dbReference type="GO" id="GO:0000162">
    <property type="term" value="P:L-tryptophan biosynthetic process"/>
    <property type="evidence" value="ECO:0007669"/>
    <property type="project" value="TreeGrafter"/>
</dbReference>
<dbReference type="OrthoDB" id="9786812at2"/>
<name>I0KAG5_9BACT</name>
<dbReference type="PROSITE" id="PS51273">
    <property type="entry name" value="GATASE_TYPE_1"/>
    <property type="match status" value="1"/>
</dbReference>
<reference evidence="3 4" key="1">
    <citation type="journal article" date="2012" name="J. Bacteriol.">
        <title>Genome Sequence of Fibrella aestuarina BUZ 2T, a Filamentous Marine Bacterium.</title>
        <authorList>
            <person name="Filippini M."/>
            <person name="Qi W."/>
            <person name="Blom J."/>
            <person name="Goesmann A."/>
            <person name="Smits T.H."/>
            <person name="Bagheri H.C."/>
        </authorList>
    </citation>
    <scope>NUCLEOTIDE SEQUENCE [LARGE SCALE GENOMIC DNA]</scope>
    <source>
        <strain evidence="4">BUZ 2T</strain>
    </source>
</reference>
<accession>I0KAG5</accession>
<dbReference type="EMBL" id="HE796683">
    <property type="protein sequence ID" value="CCH01118.1"/>
    <property type="molecule type" value="Genomic_DNA"/>
</dbReference>
<keyword evidence="1" id="KW-0315">Glutamine amidotransferase</keyword>
<dbReference type="GO" id="GO:0004049">
    <property type="term" value="F:anthranilate synthase activity"/>
    <property type="evidence" value="ECO:0007669"/>
    <property type="project" value="UniProtKB-EC"/>
</dbReference>
<dbReference type="Pfam" id="PF00117">
    <property type="entry name" value="GATase"/>
    <property type="match status" value="1"/>
</dbReference>
<dbReference type="STRING" id="1166018.FAES_3109"/>
<dbReference type="Proteomes" id="UP000011058">
    <property type="component" value="Chromosome"/>
</dbReference>
<sequence length="191" mass="20779">MRLLMLDNADSFTYTLVDYLRQVGAECVVRRNTQPLDTLLTDIYDAVVLSPGPGTPAEAGCLMEVVRHYHNRLPLLGVCLGMQAIGQFFGATLGRSPRPVHGKVSAIEVDTTDPLFRGLPPRINVTRYHSLALTDVPAPLRITATTPGGEVMAIRHRTLPVGGVQFHPEAVLTEGGLTMLHNFITTKPTTL</sequence>
<dbReference type="InterPro" id="IPR006221">
    <property type="entry name" value="TrpG/PapA_dom"/>
</dbReference>
<keyword evidence="3" id="KW-0456">Lyase</keyword>
<dbReference type="PRINTS" id="PR00096">
    <property type="entry name" value="GATASE"/>
</dbReference>
<keyword evidence="4" id="KW-1185">Reference proteome</keyword>
<protein>
    <submittedName>
        <fullName evidence="3">Anthranilate synthase component II</fullName>
        <ecNumber evidence="3">4.1.3.27</ecNumber>
    </submittedName>
</protein>
<dbReference type="KEGG" id="fae:FAES_3109"/>
<dbReference type="PANTHER" id="PTHR43418:SF4">
    <property type="entry name" value="MULTIFUNCTIONAL TRYPTOPHAN BIOSYNTHESIS PROTEIN"/>
    <property type="match status" value="1"/>
</dbReference>
<dbReference type="AlphaFoldDB" id="I0KAG5"/>
<dbReference type="PATRIC" id="fig|1166018.3.peg.4878"/>
<dbReference type="InterPro" id="IPR017926">
    <property type="entry name" value="GATASE"/>
</dbReference>
<dbReference type="PANTHER" id="PTHR43418">
    <property type="entry name" value="MULTIFUNCTIONAL TRYPTOPHAN BIOSYNTHESIS PROTEIN-RELATED"/>
    <property type="match status" value="1"/>
</dbReference>
<dbReference type="HOGENOM" id="CLU_014340_1_2_10"/>
<evidence type="ECO:0000256" key="1">
    <source>
        <dbReference type="ARBA" id="ARBA00022962"/>
    </source>
</evidence>
<dbReference type="FunFam" id="3.40.50.880:FF:000003">
    <property type="entry name" value="Anthranilate synthase component II"/>
    <property type="match status" value="1"/>
</dbReference>
<gene>
    <name evidence="3" type="primary">pabA</name>
    <name evidence="3" type="ORF">FAES_3109</name>
</gene>